<evidence type="ECO:0000313" key="2">
    <source>
        <dbReference type="Proteomes" id="UP000271193"/>
    </source>
</evidence>
<keyword evidence="2" id="KW-1185">Reference proteome</keyword>
<protein>
    <submittedName>
        <fullName evidence="1">Uncharacterized protein</fullName>
    </submittedName>
</protein>
<dbReference type="Proteomes" id="UP000271193">
    <property type="component" value="Chromosome"/>
</dbReference>
<gene>
    <name evidence="1" type="ORF">EG339_02380</name>
</gene>
<evidence type="ECO:0000313" key="1">
    <source>
        <dbReference type="EMBL" id="AZB23551.1"/>
    </source>
</evidence>
<dbReference type="KEGG" id="cben:EG339_02380"/>
<proteinExistence type="predicted"/>
<accession>A0A3G6T246</accession>
<dbReference type="AlphaFoldDB" id="A0A3G6T246"/>
<sequence length="133" mass="14525">MPVSNFQDKSVSVLSAEKTEWSGGRAGVKGIIYTVKLKAKKDIIIKSLLAEGSKIPFSQNTAGNIIVVQGNLQYKNNNANIEDLPSGAPVENARNKADLKESWVEYTLKSSGKSYKISIPKFILVETQEELAP</sequence>
<dbReference type="EMBL" id="CP033932">
    <property type="protein sequence ID" value="AZB23551.1"/>
    <property type="molecule type" value="Genomic_DNA"/>
</dbReference>
<organism evidence="1 2">
    <name type="scientific">Chryseobacterium bernardetii</name>
    <dbReference type="NCBI Taxonomy" id="1241978"/>
    <lineage>
        <taxon>Bacteria</taxon>
        <taxon>Pseudomonadati</taxon>
        <taxon>Bacteroidota</taxon>
        <taxon>Flavobacteriia</taxon>
        <taxon>Flavobacteriales</taxon>
        <taxon>Weeksellaceae</taxon>
        <taxon>Chryseobacterium group</taxon>
        <taxon>Chryseobacterium</taxon>
    </lineage>
</organism>
<reference evidence="2" key="1">
    <citation type="submission" date="2018-11" db="EMBL/GenBank/DDBJ databases">
        <title>Proposal to divide the Flavobacteriaceae and reorganize its genera based on Amino Acid Identity values calculated from whole genome sequences.</title>
        <authorList>
            <person name="Nicholson A.C."/>
            <person name="Gulvik C.A."/>
            <person name="Whitney A.M."/>
            <person name="Humrighouse B.W."/>
            <person name="Bell M."/>
            <person name="Holmes B."/>
            <person name="Steigerwalt A.G."/>
            <person name="Villarma A."/>
            <person name="Sheth M."/>
            <person name="Batra D."/>
            <person name="Pryor J."/>
            <person name="Bernardet J.-F."/>
            <person name="Hugo C."/>
            <person name="Kampfer P."/>
            <person name="Newman J."/>
            <person name="McQuiston J.R."/>
        </authorList>
    </citation>
    <scope>NUCLEOTIDE SEQUENCE [LARGE SCALE GENOMIC DNA]</scope>
    <source>
        <strain evidence="2">G0229</strain>
    </source>
</reference>
<name>A0A3G6T246_9FLAO</name>